<sequence length="583" mass="64794">MTAVVAINPNQIFEDFTNGTKTFIREAPVAFKATTEQKPAPAFVLNDVMFVGLQSYVKSALKIPKTDELFKATYPFKGLDLWIQTQSEYDQLYKSLIPIHEHCETFLKDGINPMIGLAHAVADYAGNATVFLEELKKQMDIICDRKIPTRSDEAMEAKMNAKEILTALQEEAKETNQKLIRITEAISLFKSQTESDAAALKILKPILDEKFSEKHLDSPMTKHMEETRTCIRKLIKNQQKTVMSQEYLNSYKWLWDFPGVGGLLLPWASEDMKEALRNYAAKNDKYKIMVAQGDQERAHLLKSIDTARGLIENIDGVMKHLDEAKKSLDNIFDGMTMMNMSCSTLRKKLESIDGNVKTEAHGSSMSKLYINMAVTSWNNVLEVARSFAKHGIIEEATNTNTDTPKRRGQAVILAASYGGQTVTDLAKMQLNYGSKIVISTNDLIFPDNMPGMPKSLSILYRFDDDANSSRIFTCDTGTGQVHILTAQSSSGSEAALGFNKGPTSRYKFHSAVFGLRQITDKKTLEYIMNSAETMNAMPVSTLAALANSSNDSWPGKVKSVAIFYTVDGVLACGSAVQDGAIFF</sequence>
<gene>
    <name evidence="2" type="ORF">FOC4_g10006366</name>
</gene>
<dbReference type="OrthoDB" id="2444812at2759"/>
<protein>
    <submittedName>
        <fullName evidence="2">Uncharacterized protein</fullName>
    </submittedName>
</protein>
<evidence type="ECO:0000313" key="2">
    <source>
        <dbReference type="EMBL" id="EMT62733.1"/>
    </source>
</evidence>
<dbReference type="Gene3D" id="1.20.1170.10">
    <property type="match status" value="1"/>
</dbReference>
<dbReference type="Proteomes" id="UP000016929">
    <property type="component" value="Unassembled WGS sequence"/>
</dbReference>
<keyword evidence="1" id="KW-0175">Coiled coil</keyword>
<proteinExistence type="predicted"/>
<keyword evidence="3" id="KW-1185">Reference proteome</keyword>
<reference evidence="3" key="1">
    <citation type="submission" date="2012-09" db="EMBL/GenBank/DDBJ databases">
        <title>Genome sequencing and comparative transcriptomics of race 1 and race 4 of banana pathogen: Fusarium oxysporum f. sp. cubense.</title>
        <authorList>
            <person name="Fang X."/>
            <person name="Huang J."/>
        </authorList>
    </citation>
    <scope>NUCLEOTIDE SEQUENCE [LARGE SCALE GENOMIC DNA]</scope>
    <source>
        <strain evidence="3">race 4</strain>
    </source>
</reference>
<feature type="coiled-coil region" evidence="1">
    <location>
        <begin position="151"/>
        <end position="185"/>
    </location>
</feature>
<name>N1R936_FUSC4</name>
<accession>N1R936</accession>
<dbReference type="CDD" id="cd22656">
    <property type="entry name" value="ClyA_Cry6Aa-like"/>
    <property type="match status" value="1"/>
</dbReference>
<dbReference type="AlphaFoldDB" id="N1R936"/>
<evidence type="ECO:0000256" key="1">
    <source>
        <dbReference type="SAM" id="Coils"/>
    </source>
</evidence>
<evidence type="ECO:0000313" key="3">
    <source>
        <dbReference type="Proteomes" id="UP000016929"/>
    </source>
</evidence>
<reference evidence="3" key="2">
    <citation type="journal article" date="2014" name="PLoS ONE">
        <title>Genome and Transcriptome Analysis of the Fungal Pathogen Fusarium oxysporum f. sp. cubense Causing Banana Vascular Wilt Disease.</title>
        <authorList>
            <person name="Guo L."/>
            <person name="Han L."/>
            <person name="Yang L."/>
            <person name="Zeng H."/>
            <person name="Fan D."/>
            <person name="Zhu Y."/>
            <person name="Feng Y."/>
            <person name="Wang G."/>
            <person name="Peng C."/>
            <person name="Jiang X."/>
            <person name="Zhou D."/>
            <person name="Ni P."/>
            <person name="Liang C."/>
            <person name="Liu L."/>
            <person name="Wang J."/>
            <person name="Mao C."/>
            <person name="Fang X."/>
            <person name="Peng M."/>
            <person name="Huang J."/>
        </authorList>
    </citation>
    <scope>NUCLEOTIDE SEQUENCE [LARGE SCALE GENOMIC DNA]</scope>
    <source>
        <strain evidence="3">race 4</strain>
    </source>
</reference>
<organism evidence="2 3">
    <name type="scientific">Fusarium oxysporum f. sp. cubense (strain race 4)</name>
    <name type="common">Panama disease fungus</name>
    <dbReference type="NCBI Taxonomy" id="2502994"/>
    <lineage>
        <taxon>Eukaryota</taxon>
        <taxon>Fungi</taxon>
        <taxon>Dikarya</taxon>
        <taxon>Ascomycota</taxon>
        <taxon>Pezizomycotina</taxon>
        <taxon>Sordariomycetes</taxon>
        <taxon>Hypocreomycetidae</taxon>
        <taxon>Hypocreales</taxon>
        <taxon>Nectriaceae</taxon>
        <taxon>Fusarium</taxon>
        <taxon>Fusarium oxysporum species complex</taxon>
    </lineage>
</organism>
<dbReference type="HOGENOM" id="CLU_465430_0_0_1"/>
<dbReference type="STRING" id="1229665.N1R936"/>
<dbReference type="SUPFAM" id="SSF58100">
    <property type="entry name" value="Bacterial hemolysins"/>
    <property type="match status" value="1"/>
</dbReference>
<dbReference type="EMBL" id="KB726995">
    <property type="protein sequence ID" value="EMT62733.1"/>
    <property type="molecule type" value="Genomic_DNA"/>
</dbReference>